<dbReference type="OrthoDB" id="9800582at2"/>
<keyword evidence="3" id="KW-0520">NAD</keyword>
<dbReference type="SUPFAM" id="SSF52467">
    <property type="entry name" value="DHS-like NAD/FAD-binding domain"/>
    <property type="match status" value="1"/>
</dbReference>
<name>A0A432W3K9_9GAMM</name>
<dbReference type="InterPro" id="IPR003000">
    <property type="entry name" value="Sirtuin"/>
</dbReference>
<comment type="caution">
    <text evidence="4">Lacks conserved residue(s) required for the propagation of feature annotation.</text>
</comment>
<dbReference type="PANTHER" id="PTHR11085">
    <property type="entry name" value="NAD-DEPENDENT PROTEIN DEACYLASE SIRTUIN-5, MITOCHONDRIAL-RELATED"/>
    <property type="match status" value="1"/>
</dbReference>
<evidence type="ECO:0000313" key="7">
    <source>
        <dbReference type="Proteomes" id="UP000288293"/>
    </source>
</evidence>
<organism evidence="6 7">
    <name type="scientific">Aliidiomarina minuta</name>
    <dbReference type="NCBI Taxonomy" id="880057"/>
    <lineage>
        <taxon>Bacteria</taxon>
        <taxon>Pseudomonadati</taxon>
        <taxon>Pseudomonadota</taxon>
        <taxon>Gammaproteobacteria</taxon>
        <taxon>Alteromonadales</taxon>
        <taxon>Idiomarinaceae</taxon>
        <taxon>Aliidiomarina</taxon>
    </lineage>
</organism>
<dbReference type="Pfam" id="PF02146">
    <property type="entry name" value="SIR2"/>
    <property type="match status" value="1"/>
</dbReference>
<evidence type="ECO:0000256" key="4">
    <source>
        <dbReference type="PROSITE-ProRule" id="PRU00236"/>
    </source>
</evidence>
<dbReference type="PANTHER" id="PTHR11085:SF4">
    <property type="entry name" value="NAD-DEPENDENT PROTEIN DEACYLASE"/>
    <property type="match status" value="1"/>
</dbReference>
<keyword evidence="2" id="KW-0808">Transferase</keyword>
<evidence type="ECO:0000256" key="1">
    <source>
        <dbReference type="ARBA" id="ARBA00012928"/>
    </source>
</evidence>
<evidence type="ECO:0000313" key="6">
    <source>
        <dbReference type="EMBL" id="RUO23943.1"/>
    </source>
</evidence>
<dbReference type="EMBL" id="PIPL01000003">
    <property type="protein sequence ID" value="RUO23943.1"/>
    <property type="molecule type" value="Genomic_DNA"/>
</dbReference>
<evidence type="ECO:0000259" key="5">
    <source>
        <dbReference type="PROSITE" id="PS50305"/>
    </source>
</evidence>
<sequence length="229" mass="25111">MSDKPNLVVLTGAGISAESGLSTFRDNNGLWNEYSVYEVATPEAWQQNPELVLEFYNQRRREVRQAQPNAAHQAISDAEADFEVTVVTQNVDNLHERAGSSQVLHVHGLITLARSSINEQVFELHDKDIQLGDHCPAGSQLRPHVVWFGEMVYHMDAAAQAISKADYLLVIGTSLSVFPAAGLVDEAPVEAHKALINKEADNVPPGFEVFQGSAAQLTPQILQAYPKQT</sequence>
<feature type="domain" description="Deacetylase sirtuin-type" evidence="5">
    <location>
        <begin position="1"/>
        <end position="229"/>
    </location>
</feature>
<proteinExistence type="predicted"/>
<dbReference type="GO" id="GO:0017136">
    <property type="term" value="F:histone deacetylase activity, NAD-dependent"/>
    <property type="evidence" value="ECO:0007669"/>
    <property type="project" value="TreeGrafter"/>
</dbReference>
<evidence type="ECO:0000256" key="2">
    <source>
        <dbReference type="ARBA" id="ARBA00022679"/>
    </source>
</evidence>
<dbReference type="InterPro" id="IPR026590">
    <property type="entry name" value="Ssirtuin_cat_dom"/>
</dbReference>
<dbReference type="AlphaFoldDB" id="A0A432W3K9"/>
<dbReference type="Gene3D" id="3.30.1600.10">
    <property type="entry name" value="SIR2/SIRT2 'Small Domain"/>
    <property type="match status" value="1"/>
</dbReference>
<dbReference type="InterPro" id="IPR026591">
    <property type="entry name" value="Sirtuin_cat_small_dom_sf"/>
</dbReference>
<dbReference type="InterPro" id="IPR050134">
    <property type="entry name" value="NAD-dep_sirtuin_deacylases"/>
</dbReference>
<dbReference type="Gene3D" id="3.40.50.1220">
    <property type="entry name" value="TPP-binding domain"/>
    <property type="match status" value="1"/>
</dbReference>
<dbReference type="PROSITE" id="PS50305">
    <property type="entry name" value="SIRTUIN"/>
    <property type="match status" value="1"/>
</dbReference>
<dbReference type="GO" id="GO:0070403">
    <property type="term" value="F:NAD+ binding"/>
    <property type="evidence" value="ECO:0007669"/>
    <property type="project" value="InterPro"/>
</dbReference>
<accession>A0A432W3K9</accession>
<gene>
    <name evidence="6" type="ORF">CWE09_12400</name>
</gene>
<comment type="caution">
    <text evidence="6">The sequence shown here is derived from an EMBL/GenBank/DDBJ whole genome shotgun (WGS) entry which is preliminary data.</text>
</comment>
<evidence type="ECO:0000256" key="3">
    <source>
        <dbReference type="ARBA" id="ARBA00023027"/>
    </source>
</evidence>
<dbReference type="EC" id="2.3.1.286" evidence="1"/>
<keyword evidence="7" id="KW-1185">Reference proteome</keyword>
<dbReference type="Proteomes" id="UP000288293">
    <property type="component" value="Unassembled WGS sequence"/>
</dbReference>
<protein>
    <recommendedName>
        <fullName evidence="1">protein acetyllysine N-acetyltransferase</fullName>
        <ecNumber evidence="1">2.3.1.286</ecNumber>
    </recommendedName>
</protein>
<reference evidence="6 7" key="1">
    <citation type="journal article" date="2011" name="Front. Microbiol.">
        <title>Genomic signatures of strain selection and enhancement in Bacillus atrophaeus var. globigii, a historical biowarfare simulant.</title>
        <authorList>
            <person name="Gibbons H.S."/>
            <person name="Broomall S.M."/>
            <person name="McNew L.A."/>
            <person name="Daligault H."/>
            <person name="Chapman C."/>
            <person name="Bruce D."/>
            <person name="Karavis M."/>
            <person name="Krepps M."/>
            <person name="McGregor P.A."/>
            <person name="Hong C."/>
            <person name="Park K.H."/>
            <person name="Akmal A."/>
            <person name="Feldman A."/>
            <person name="Lin J.S."/>
            <person name="Chang W.E."/>
            <person name="Higgs B.W."/>
            <person name="Demirev P."/>
            <person name="Lindquist J."/>
            <person name="Liem A."/>
            <person name="Fochler E."/>
            <person name="Read T.D."/>
            <person name="Tapia R."/>
            <person name="Johnson S."/>
            <person name="Bishop-Lilly K.A."/>
            <person name="Detter C."/>
            <person name="Han C."/>
            <person name="Sozhamannan S."/>
            <person name="Rosenzweig C.N."/>
            <person name="Skowronski E.W."/>
        </authorList>
    </citation>
    <scope>NUCLEOTIDE SEQUENCE [LARGE SCALE GENOMIC DNA]</scope>
    <source>
        <strain evidence="6 7">MLST1</strain>
    </source>
</reference>
<dbReference type="InterPro" id="IPR029035">
    <property type="entry name" value="DHS-like_NAD/FAD-binding_dom"/>
</dbReference>
<dbReference type="RefSeq" id="WP_126804363.1">
    <property type="nucleotide sequence ID" value="NZ_PIPL01000003.1"/>
</dbReference>